<evidence type="ECO:0000313" key="3">
    <source>
        <dbReference type="Proteomes" id="UP000217895"/>
    </source>
</evidence>
<dbReference type="AlphaFoldDB" id="A0A1Z4JSG2"/>
<name>A0A1Z4JSG2_LEPBY</name>
<sequence length="158" mass="17979">MLLPHSSFFWLFPIAILHLAVLWMIPLMIIQLAFQIFSTKTTLGFGDIYSLFASFGYTQCFVQEVRCLNSPLSIAVRAFIRYAFLFWRNVIFCWLSPLAAKIIFQAIIRALGGSFPILVLAEEWLVNIAMFAVVIFGLANLFNSPGIQLSNRIVALYF</sequence>
<gene>
    <name evidence="2" type="ORF">NIES2135_64970</name>
</gene>
<evidence type="ECO:0000313" key="2">
    <source>
        <dbReference type="EMBL" id="BAY59620.1"/>
    </source>
</evidence>
<feature type="transmembrane region" description="Helical" evidence="1">
    <location>
        <begin position="124"/>
        <end position="142"/>
    </location>
</feature>
<keyword evidence="1" id="KW-0472">Membrane</keyword>
<feature type="transmembrane region" description="Helical" evidence="1">
    <location>
        <begin position="91"/>
        <end position="112"/>
    </location>
</feature>
<keyword evidence="2" id="KW-0614">Plasmid</keyword>
<organism evidence="2 3">
    <name type="scientific">Leptolyngbya boryana NIES-2135</name>
    <dbReference type="NCBI Taxonomy" id="1973484"/>
    <lineage>
        <taxon>Bacteria</taxon>
        <taxon>Bacillati</taxon>
        <taxon>Cyanobacteriota</taxon>
        <taxon>Cyanophyceae</taxon>
        <taxon>Leptolyngbyales</taxon>
        <taxon>Leptolyngbyaceae</taxon>
        <taxon>Leptolyngbya group</taxon>
        <taxon>Leptolyngbya</taxon>
    </lineage>
</organism>
<accession>A0A1Z4JSG2</accession>
<feature type="transmembrane region" description="Helical" evidence="1">
    <location>
        <begin position="12"/>
        <end position="34"/>
    </location>
</feature>
<keyword evidence="1" id="KW-0812">Transmembrane</keyword>
<protein>
    <submittedName>
        <fullName evidence="2">Uncharacterized protein</fullName>
    </submittedName>
</protein>
<keyword evidence="3" id="KW-1185">Reference proteome</keyword>
<evidence type="ECO:0000256" key="1">
    <source>
        <dbReference type="SAM" id="Phobius"/>
    </source>
</evidence>
<proteinExistence type="predicted"/>
<dbReference type="Proteomes" id="UP000217895">
    <property type="component" value="Plasmid Plasmid2 dna"/>
</dbReference>
<reference evidence="2 3" key="1">
    <citation type="submission" date="2017-06" db="EMBL/GenBank/DDBJ databases">
        <title>Genome sequencing of cyanobaciteial culture collection at National Institute for Environmental Studies (NIES).</title>
        <authorList>
            <person name="Hirose Y."/>
            <person name="Shimura Y."/>
            <person name="Fujisawa T."/>
            <person name="Nakamura Y."/>
            <person name="Kawachi M."/>
        </authorList>
    </citation>
    <scope>NUCLEOTIDE SEQUENCE [LARGE SCALE GENOMIC DNA]</scope>
    <source>
        <strain evidence="2 3">NIES-2135</strain>
        <plasmid evidence="3">Plasmid Plasmid2 dna</plasmid>
    </source>
</reference>
<geneLocation type="plasmid" evidence="2">
    <name>plasmid2</name>
</geneLocation>
<dbReference type="EMBL" id="AP018205">
    <property type="protein sequence ID" value="BAY59620.1"/>
    <property type="molecule type" value="Genomic_DNA"/>
</dbReference>
<keyword evidence="1" id="KW-1133">Transmembrane helix</keyword>